<dbReference type="FunFam" id="1.25.40.10:FF:000031">
    <property type="entry name" value="Pentatricopeptide repeat-containing protein mitochondrial"/>
    <property type="match status" value="1"/>
</dbReference>
<dbReference type="PROSITE" id="PS51375">
    <property type="entry name" value="PPR"/>
    <property type="match status" value="6"/>
</dbReference>
<dbReference type="InterPro" id="IPR046848">
    <property type="entry name" value="E_motif"/>
</dbReference>
<keyword evidence="1" id="KW-0677">Repeat</keyword>
<feature type="repeat" description="PPR" evidence="3">
    <location>
        <begin position="117"/>
        <end position="151"/>
    </location>
</feature>
<dbReference type="GO" id="GO:0009451">
    <property type="term" value="P:RNA modification"/>
    <property type="evidence" value="ECO:0007669"/>
    <property type="project" value="InterPro"/>
</dbReference>
<evidence type="ECO:0000256" key="2">
    <source>
        <dbReference type="ARBA" id="ARBA00061659"/>
    </source>
</evidence>
<dbReference type="FunFam" id="1.25.40.10:FF:000396">
    <property type="entry name" value="Pentatricopeptide repeat-containing protein At2g36730"/>
    <property type="match status" value="1"/>
</dbReference>
<dbReference type="FunFam" id="1.25.40.10:FF:000968">
    <property type="entry name" value="Pentatricopeptide repeat-containing protein, mitochondrial"/>
    <property type="match status" value="1"/>
</dbReference>
<evidence type="ECO:0000256" key="1">
    <source>
        <dbReference type="ARBA" id="ARBA00022737"/>
    </source>
</evidence>
<dbReference type="AlphaFoldDB" id="A0A3S4NBJ2"/>
<proteinExistence type="inferred from homology"/>
<feature type="repeat" description="PPR" evidence="3">
    <location>
        <begin position="319"/>
        <end position="353"/>
    </location>
</feature>
<gene>
    <name evidence="4" type="ORF">CKAN_00335900</name>
</gene>
<evidence type="ECO:0000256" key="3">
    <source>
        <dbReference type="PROSITE-ProRule" id="PRU00708"/>
    </source>
</evidence>
<reference evidence="4 5" key="1">
    <citation type="journal article" date="2019" name="Nat. Plants">
        <title>Stout camphor tree genome fills gaps in understanding of flowering plant genome evolution.</title>
        <authorList>
            <person name="Chaw S.M."/>
            <person name="Liu Y.C."/>
            <person name="Wu Y.W."/>
            <person name="Wang H.Y."/>
            <person name="Lin C.I."/>
            <person name="Wu C.S."/>
            <person name="Ke H.M."/>
            <person name="Chang L.Y."/>
            <person name="Hsu C.Y."/>
            <person name="Yang H.T."/>
            <person name="Sudianto E."/>
            <person name="Hsu M.H."/>
            <person name="Wu K.P."/>
            <person name="Wang L.N."/>
            <person name="Leebens-Mack J.H."/>
            <person name="Tsai I.J."/>
        </authorList>
    </citation>
    <scope>NUCLEOTIDE SEQUENCE [LARGE SCALE GENOMIC DNA]</scope>
    <source>
        <strain evidence="5">cv. Chaw 1501</strain>
        <tissue evidence="4">Young leaves</tissue>
    </source>
</reference>
<dbReference type="Pfam" id="PF13041">
    <property type="entry name" value="PPR_2"/>
    <property type="match status" value="5"/>
</dbReference>
<dbReference type="Pfam" id="PF01535">
    <property type="entry name" value="PPR"/>
    <property type="match status" value="4"/>
</dbReference>
<accession>A0A3S4NBJ2</accession>
<comment type="similarity">
    <text evidence="2">Belongs to the PPR family. PCMP-E subfamily.</text>
</comment>
<dbReference type="FunFam" id="1.25.40.10:FF:000280">
    <property type="entry name" value="Pentatricopeptide repeat-containing protein"/>
    <property type="match status" value="1"/>
</dbReference>
<comment type="caution">
    <text evidence="4">The sequence shown here is derived from an EMBL/GenBank/DDBJ whole genome shotgun (WGS) entry which is preliminary data.</text>
</comment>
<dbReference type="Gene3D" id="1.25.40.10">
    <property type="entry name" value="Tetratricopeptide repeat domain"/>
    <property type="match status" value="6"/>
</dbReference>
<dbReference type="NCBIfam" id="TIGR00756">
    <property type="entry name" value="PPR"/>
    <property type="match status" value="6"/>
</dbReference>
<dbReference type="PANTHER" id="PTHR24015">
    <property type="entry name" value="OS07G0578800 PROTEIN-RELATED"/>
    <property type="match status" value="1"/>
</dbReference>
<dbReference type="InterPro" id="IPR011990">
    <property type="entry name" value="TPR-like_helical_dom_sf"/>
</dbReference>
<dbReference type="InterPro" id="IPR046960">
    <property type="entry name" value="PPR_At4g14850-like_plant"/>
</dbReference>
<dbReference type="PANTHER" id="PTHR24015:SF1993">
    <property type="entry name" value="PENTATRICOPEPTIDE REPEAT-CONTAINING PROTEIN"/>
    <property type="match status" value="1"/>
</dbReference>
<organism evidence="4 5">
    <name type="scientific">Cinnamomum micranthum f. kanehirae</name>
    <dbReference type="NCBI Taxonomy" id="337451"/>
    <lineage>
        <taxon>Eukaryota</taxon>
        <taxon>Viridiplantae</taxon>
        <taxon>Streptophyta</taxon>
        <taxon>Embryophyta</taxon>
        <taxon>Tracheophyta</taxon>
        <taxon>Spermatophyta</taxon>
        <taxon>Magnoliopsida</taxon>
        <taxon>Magnoliidae</taxon>
        <taxon>Laurales</taxon>
        <taxon>Lauraceae</taxon>
        <taxon>Cinnamomum</taxon>
    </lineage>
</organism>
<feature type="repeat" description="PPR" evidence="3">
    <location>
        <begin position="218"/>
        <end position="252"/>
    </location>
</feature>
<dbReference type="GO" id="GO:0003723">
    <property type="term" value="F:RNA binding"/>
    <property type="evidence" value="ECO:0007669"/>
    <property type="project" value="InterPro"/>
</dbReference>
<feature type="repeat" description="PPR" evidence="3">
    <location>
        <begin position="16"/>
        <end position="50"/>
    </location>
</feature>
<dbReference type="Pfam" id="PF20431">
    <property type="entry name" value="E_motif"/>
    <property type="match status" value="1"/>
</dbReference>
<dbReference type="FunFam" id="1.25.40.10:FF:000409">
    <property type="entry name" value="Pentatricopeptide repeat-containing protein, chloroplastic"/>
    <property type="match status" value="1"/>
</dbReference>
<dbReference type="InterPro" id="IPR002885">
    <property type="entry name" value="PPR_rpt"/>
</dbReference>
<sequence length="647" mass="72156">MSSCNRILNCISNPSTVTSWNSNIRAYVYNGCSQKALLLFRQMKQSGIQPNNLTFPFVAKACAQLSNLRSSEIIHTHVLKSPFSSDIFVQTAMIDMYIKCYRLDSAYLLFERMPERDVASWNVMIMGFSQFGLVDKAFKLFHQMRLSELKPDSITIISLTQLGGVVKKLDVIKVVHCLGIRAGIEASVSVPNTWITAYAKCGDLDSAESVFHRVSMKTVVSWNSMIAGYAYQERFVEIIDCFLQMCRDGIRPEVSTILSLLSSCAHSKALLQGKLFHSRSIREGFDSNVLVINTLIAMYSKCGELVSARLLFNTMPKRTCVSWTAMIDGYAQVGDVDEAMNLFYTMTAADEKPDAITMVAMLSACSQTGSLELGQWMDKYACDSRLVDNVMVCNALVDMYAKCGCIDGARRTFDLMHERTVVSWTTMIGGYAMNGEFIEALTLFSQMIELGFRPNHLTFLAILQACTHAGFLEKGWEYFNLMTSVYQIRPTLEHCACMADLLGRKGKLKEALEFIQNMHVEPDAGVWGALLGACGTHHEVEVAEYVANHLFILEPQSAVSYVAMANIYAAAGRWEGVAKIRAMMKCKGVRKSPGQSLVRVNGQFCSFTAGDRSHSEALQIYEVLDGLALQLKEAGFKRPECSLLEQW</sequence>
<dbReference type="EMBL" id="QPKB01000001">
    <property type="protein sequence ID" value="RWR74997.1"/>
    <property type="molecule type" value="Genomic_DNA"/>
</dbReference>
<dbReference type="OrthoDB" id="185373at2759"/>
<dbReference type="SUPFAM" id="SSF48452">
    <property type="entry name" value="TPR-like"/>
    <property type="match status" value="1"/>
</dbReference>
<name>A0A3S4NBJ2_9MAGN</name>
<feature type="repeat" description="PPR" evidence="3">
    <location>
        <begin position="389"/>
        <end position="419"/>
    </location>
</feature>
<dbReference type="Proteomes" id="UP000283530">
    <property type="component" value="Unassembled WGS sequence"/>
</dbReference>
<evidence type="ECO:0000313" key="4">
    <source>
        <dbReference type="EMBL" id="RWR74997.1"/>
    </source>
</evidence>
<feature type="repeat" description="PPR" evidence="3">
    <location>
        <begin position="420"/>
        <end position="454"/>
    </location>
</feature>
<keyword evidence="5" id="KW-1185">Reference proteome</keyword>
<evidence type="ECO:0000313" key="5">
    <source>
        <dbReference type="Proteomes" id="UP000283530"/>
    </source>
</evidence>
<protein>
    <submittedName>
        <fullName evidence="4">Pentatricopeptide repeat</fullName>
    </submittedName>
</protein>
<dbReference type="STRING" id="337451.A0A3S4NBJ2"/>